<accession>A0ABU7UZS6</accession>
<name>A0ABU7UZS6_9GAMM</name>
<proteinExistence type="inferred from homology"/>
<evidence type="ECO:0000256" key="2">
    <source>
        <dbReference type="HAMAP-Rule" id="MF_00460"/>
    </source>
</evidence>
<dbReference type="SUPFAM" id="SSF54285">
    <property type="entry name" value="MoaD/ThiS"/>
    <property type="match status" value="1"/>
</dbReference>
<dbReference type="Proteomes" id="UP001356170">
    <property type="component" value="Unassembled WGS sequence"/>
</dbReference>
<gene>
    <name evidence="4" type="ORF">V3390_07350</name>
</gene>
<evidence type="ECO:0000313" key="4">
    <source>
        <dbReference type="EMBL" id="MEF2156044.1"/>
    </source>
</evidence>
<sequence>MKVEIVRAWPGQVQMESLDLPAGATVADARAQCGWDEPIVAIFGERITDERRALREGDRVEFLRLLIADPKEARRRRAEHNPLPRTHRAPKSKRSV</sequence>
<dbReference type="Gene3D" id="3.10.20.280">
    <property type="entry name" value="RnfH-like"/>
    <property type="match status" value="1"/>
</dbReference>
<organism evidence="4 5">
    <name type="scientific">Aquilutibacter rugosus</name>
    <dbReference type="NCBI Taxonomy" id="3115820"/>
    <lineage>
        <taxon>Bacteria</taxon>
        <taxon>Pseudomonadati</taxon>
        <taxon>Pseudomonadota</taxon>
        <taxon>Gammaproteobacteria</taxon>
        <taxon>Lysobacterales</taxon>
        <taxon>Lysobacteraceae</taxon>
        <taxon>Aquilutibacter</taxon>
    </lineage>
</organism>
<dbReference type="InterPro" id="IPR016155">
    <property type="entry name" value="Mopterin_synth/thiamin_S_b"/>
</dbReference>
<dbReference type="PANTHER" id="PTHR37483">
    <property type="entry name" value="UPF0125 PROTEIN RATB"/>
    <property type="match status" value="1"/>
</dbReference>
<comment type="similarity">
    <text evidence="1 2">Belongs to the UPF0125 (RnfH) family.</text>
</comment>
<dbReference type="Pfam" id="PF03658">
    <property type="entry name" value="Ub-RnfH"/>
    <property type="match status" value="1"/>
</dbReference>
<evidence type="ECO:0000256" key="1">
    <source>
        <dbReference type="ARBA" id="ARBA00010645"/>
    </source>
</evidence>
<dbReference type="InterPro" id="IPR037021">
    <property type="entry name" value="RnfH_sf"/>
</dbReference>
<dbReference type="HAMAP" id="MF_00460">
    <property type="entry name" value="UPF0125_RnfH"/>
    <property type="match status" value="1"/>
</dbReference>
<feature type="compositionally biased region" description="Basic residues" evidence="3">
    <location>
        <begin position="85"/>
        <end position="96"/>
    </location>
</feature>
<dbReference type="RefSeq" id="WP_331703965.1">
    <property type="nucleotide sequence ID" value="NZ_JAZHBO010000002.1"/>
</dbReference>
<protein>
    <recommendedName>
        <fullName evidence="2">UPF0125 protein V3390_07350</fullName>
    </recommendedName>
</protein>
<keyword evidence="5" id="KW-1185">Reference proteome</keyword>
<reference evidence="4 5" key="1">
    <citation type="submission" date="2024-01" db="EMBL/GenBank/DDBJ databases">
        <title>Novel species of the genus Luteimonas isolated from rivers.</title>
        <authorList>
            <person name="Lu H."/>
        </authorList>
    </citation>
    <scope>NUCLEOTIDE SEQUENCE [LARGE SCALE GENOMIC DNA]</scope>
    <source>
        <strain evidence="4 5">FXH3W</strain>
    </source>
</reference>
<feature type="region of interest" description="Disordered" evidence="3">
    <location>
        <begin position="74"/>
        <end position="96"/>
    </location>
</feature>
<dbReference type="InterPro" id="IPR005346">
    <property type="entry name" value="RnfH"/>
</dbReference>
<comment type="caution">
    <text evidence="4">The sequence shown here is derived from an EMBL/GenBank/DDBJ whole genome shotgun (WGS) entry which is preliminary data.</text>
</comment>
<dbReference type="EMBL" id="JAZHBO010000002">
    <property type="protein sequence ID" value="MEF2156044.1"/>
    <property type="molecule type" value="Genomic_DNA"/>
</dbReference>
<evidence type="ECO:0000256" key="3">
    <source>
        <dbReference type="SAM" id="MobiDB-lite"/>
    </source>
</evidence>
<dbReference type="PANTHER" id="PTHR37483:SF1">
    <property type="entry name" value="UPF0125 PROTEIN RATB"/>
    <property type="match status" value="1"/>
</dbReference>
<evidence type="ECO:0000313" key="5">
    <source>
        <dbReference type="Proteomes" id="UP001356170"/>
    </source>
</evidence>